<dbReference type="AlphaFoldDB" id="A0A448TVS9"/>
<dbReference type="InterPro" id="IPR005190">
    <property type="entry name" value="GlnE_rpt_dom"/>
</dbReference>
<keyword evidence="4" id="KW-0067">ATP-binding</keyword>
<protein>
    <submittedName>
        <fullName evidence="9">Bifunctional glutamine-synthetase adenylyltransferase/deadenyltransferase</fullName>
        <ecNumber evidence="9">2.7.7.42</ecNumber>
    </submittedName>
</protein>
<keyword evidence="10" id="KW-1185">Reference proteome</keyword>
<dbReference type="GO" id="GO:0005829">
    <property type="term" value="C:cytosol"/>
    <property type="evidence" value="ECO:0007669"/>
    <property type="project" value="TreeGrafter"/>
</dbReference>
<dbReference type="Gene3D" id="1.20.120.1510">
    <property type="match status" value="1"/>
</dbReference>
<dbReference type="GO" id="GO:0005524">
    <property type="term" value="F:ATP binding"/>
    <property type="evidence" value="ECO:0007669"/>
    <property type="project" value="UniProtKB-KW"/>
</dbReference>
<evidence type="ECO:0000256" key="3">
    <source>
        <dbReference type="ARBA" id="ARBA00022741"/>
    </source>
</evidence>
<dbReference type="Pfam" id="PF08335">
    <property type="entry name" value="GlnD_UR_UTase"/>
    <property type="match status" value="1"/>
</dbReference>
<name>A0A448TVS9_9PAST</name>
<keyword evidence="2 9" id="KW-0548">Nucleotidyltransferase</keyword>
<reference evidence="9 10" key="1">
    <citation type="submission" date="2018-12" db="EMBL/GenBank/DDBJ databases">
        <authorList>
            <consortium name="Pathogen Informatics"/>
        </authorList>
    </citation>
    <scope>NUCLEOTIDE SEQUENCE [LARGE SCALE GENOMIC DNA]</scope>
    <source>
        <strain evidence="9 10">NCTC12871</strain>
    </source>
</reference>
<evidence type="ECO:0000256" key="5">
    <source>
        <dbReference type="ARBA" id="ARBA00022842"/>
    </source>
</evidence>
<proteinExistence type="predicted"/>
<evidence type="ECO:0000256" key="2">
    <source>
        <dbReference type="ARBA" id="ARBA00022695"/>
    </source>
</evidence>
<evidence type="ECO:0000256" key="4">
    <source>
        <dbReference type="ARBA" id="ARBA00022840"/>
    </source>
</evidence>
<accession>A0A448TVS9</accession>
<dbReference type="EC" id="2.7.7.42" evidence="9"/>
<evidence type="ECO:0000313" key="9">
    <source>
        <dbReference type="EMBL" id="VEJ10048.1"/>
    </source>
</evidence>
<keyword evidence="6" id="KW-0511">Multifunctional enzyme</keyword>
<dbReference type="InterPro" id="IPR023057">
    <property type="entry name" value="GlnE"/>
</dbReference>
<dbReference type="NCBIfam" id="NF008292">
    <property type="entry name" value="PRK11072.1"/>
    <property type="match status" value="1"/>
</dbReference>
<gene>
    <name evidence="9" type="primary">glnE</name>
    <name evidence="9" type="ORF">NCTC12871_01556</name>
</gene>
<keyword evidence="5" id="KW-0460">Magnesium</keyword>
<feature type="domain" description="PII-uridylyltransferase/Glutamine-synthetase adenylyltransferase" evidence="8">
    <location>
        <begin position="329"/>
        <end position="413"/>
    </location>
</feature>
<dbReference type="InterPro" id="IPR013546">
    <property type="entry name" value="PII_UdlTrfase/GS_AdlTrfase"/>
</dbReference>
<keyword evidence="1 9" id="KW-0808">Transferase</keyword>
<dbReference type="CDD" id="cd05401">
    <property type="entry name" value="NT_GlnE_GlnD_like"/>
    <property type="match status" value="1"/>
</dbReference>
<dbReference type="Gene3D" id="1.20.120.330">
    <property type="entry name" value="Nucleotidyltransferases domain 2"/>
    <property type="match status" value="1"/>
</dbReference>
<dbReference type="Proteomes" id="UP000279799">
    <property type="component" value="Chromosome"/>
</dbReference>
<dbReference type="PANTHER" id="PTHR30621">
    <property type="entry name" value="GLUTAMINE SYNTHETASE ADENYLYLTRANSFERASE"/>
    <property type="match status" value="1"/>
</dbReference>
<keyword evidence="3" id="KW-0547">Nucleotide-binding</keyword>
<dbReference type="EMBL" id="LR134510">
    <property type="protein sequence ID" value="VEJ10048.1"/>
    <property type="molecule type" value="Genomic_DNA"/>
</dbReference>
<evidence type="ECO:0000313" key="10">
    <source>
        <dbReference type="Proteomes" id="UP000279799"/>
    </source>
</evidence>
<dbReference type="FunFam" id="3.30.460.10:FF:000009">
    <property type="entry name" value="Bifunctional glutamine synthetase adenylyltransferase/adenylyl-removing enzyme"/>
    <property type="match status" value="1"/>
</dbReference>
<evidence type="ECO:0000259" key="8">
    <source>
        <dbReference type="Pfam" id="PF08335"/>
    </source>
</evidence>
<dbReference type="SUPFAM" id="SSF81593">
    <property type="entry name" value="Nucleotidyltransferase substrate binding subunit/domain"/>
    <property type="match status" value="1"/>
</dbReference>
<organism evidence="9 10">
    <name type="scientific">Actinobacillus delphinicola</name>
    <dbReference type="NCBI Taxonomy" id="51161"/>
    <lineage>
        <taxon>Bacteria</taxon>
        <taxon>Pseudomonadati</taxon>
        <taxon>Pseudomonadota</taxon>
        <taxon>Gammaproteobacteria</taxon>
        <taxon>Pasteurellales</taxon>
        <taxon>Pasteurellaceae</taxon>
        <taxon>Actinobacillus</taxon>
    </lineage>
</organism>
<dbReference type="Gene3D" id="3.30.460.10">
    <property type="entry name" value="Beta Polymerase, domain 2"/>
    <property type="match status" value="1"/>
</dbReference>
<dbReference type="KEGG" id="adp:NCTC12871_01556"/>
<dbReference type="InterPro" id="IPR043519">
    <property type="entry name" value="NT_sf"/>
</dbReference>
<evidence type="ECO:0000259" key="7">
    <source>
        <dbReference type="Pfam" id="PF03710"/>
    </source>
</evidence>
<dbReference type="GO" id="GO:0008882">
    <property type="term" value="F:[glutamate-ammonia-ligase] adenylyltransferase activity"/>
    <property type="evidence" value="ECO:0007669"/>
    <property type="project" value="UniProtKB-EC"/>
</dbReference>
<dbReference type="GO" id="GO:0000820">
    <property type="term" value="P:regulation of glutamine family amino acid metabolic process"/>
    <property type="evidence" value="ECO:0007669"/>
    <property type="project" value="TreeGrafter"/>
</dbReference>
<feature type="domain" description="Glutamate-ammonia ligase adenylyltransferase repeated" evidence="7">
    <location>
        <begin position="56"/>
        <end position="308"/>
    </location>
</feature>
<evidence type="ECO:0000256" key="6">
    <source>
        <dbReference type="ARBA" id="ARBA00023268"/>
    </source>
</evidence>
<evidence type="ECO:0000256" key="1">
    <source>
        <dbReference type="ARBA" id="ARBA00022679"/>
    </source>
</evidence>
<dbReference type="SUPFAM" id="SSF81301">
    <property type="entry name" value="Nucleotidyltransferase"/>
    <property type="match status" value="1"/>
</dbReference>
<sequence length="448" mass="51991">MGERGRQVIQKLLPQIVAEMPEPARPFFVRILHILQSILTRTPYLELLLENPPVRQQLIELCSRSQMIAEQVAKHPILLDELLNRTALLNPIAYREYPQLLREYLLRLPPQDEEVFIDALRQFKQSMLFQIAAADILGALPVMKVSDHLTYLAQCLMQEVVNFAWQQVTQRFGIPQGLAENQKGFLVVAYGKLGGIELGYKSDLDVVFLFDNQYQGETQGGRRSIDNALFYAKLTQKIISLFTLRTTSGQLYDLDIRLRPEGDAGLICCSLQSFARYQQHEAWTWETQALVRSRAICGDTDLQRRFEELRHNILITPRDQQTLRNEVREMREKMWQQSPHQTDLFHLKTDRGGITDIEFIAQYLVLASAPHYPQLAKWSDNVRIFESLMQVGNILSEENCRYLTHCYTTLRNRIHHQNLMGLPASVDANEYVAERDFIQDLWQKLFST</sequence>
<dbReference type="Pfam" id="PF03710">
    <property type="entry name" value="GlnE"/>
    <property type="match status" value="1"/>
</dbReference>
<dbReference type="PANTHER" id="PTHR30621:SF0">
    <property type="entry name" value="BIFUNCTIONAL GLUTAMINE SYNTHETASE ADENYLYLTRANSFERASE_ADENYLYL-REMOVING ENZYME"/>
    <property type="match status" value="1"/>
</dbReference>